<feature type="region of interest" description="Disordered" evidence="6">
    <location>
        <begin position="96"/>
        <end position="177"/>
    </location>
</feature>
<dbReference type="GO" id="GO:0005634">
    <property type="term" value="C:nucleus"/>
    <property type="evidence" value="ECO:0007669"/>
    <property type="project" value="UniProtKB-SubCell"/>
</dbReference>
<protein>
    <recommendedName>
        <fullName evidence="5">AT-hook motif nuclear-localized protein</fullName>
    </recommendedName>
</protein>
<dbReference type="PANTHER" id="PTHR31500:SF57">
    <property type="entry name" value="AT-HOOK MOTIF NUCLEAR-LOCALIZED PROTEIN 10"/>
    <property type="match status" value="1"/>
</dbReference>
<reference evidence="8 9" key="1">
    <citation type="journal article" date="2022" name="Nat. Genet.">
        <title>Improved pea reference genome and pan-genome highlight genomic features and evolutionary characteristics.</title>
        <authorList>
            <person name="Yang T."/>
            <person name="Liu R."/>
            <person name="Luo Y."/>
            <person name="Hu S."/>
            <person name="Wang D."/>
            <person name="Wang C."/>
            <person name="Pandey M.K."/>
            <person name="Ge S."/>
            <person name="Xu Q."/>
            <person name="Li N."/>
            <person name="Li G."/>
            <person name="Huang Y."/>
            <person name="Saxena R.K."/>
            <person name="Ji Y."/>
            <person name="Li M."/>
            <person name="Yan X."/>
            <person name="He Y."/>
            <person name="Liu Y."/>
            <person name="Wang X."/>
            <person name="Xiang C."/>
            <person name="Varshney R.K."/>
            <person name="Ding H."/>
            <person name="Gao S."/>
            <person name="Zong X."/>
        </authorList>
    </citation>
    <scope>NUCLEOTIDE SEQUENCE [LARGE SCALE GENOMIC DNA]</scope>
    <source>
        <strain evidence="8 9">cv. Zhongwan 6</strain>
    </source>
</reference>
<comment type="caution">
    <text evidence="8">The sequence shown here is derived from an EMBL/GenBank/DDBJ whole genome shotgun (WGS) entry which is preliminary data.</text>
</comment>
<keyword evidence="4 5" id="KW-0539">Nucleus</keyword>
<evidence type="ECO:0000256" key="2">
    <source>
        <dbReference type="ARBA" id="ARBA00023125"/>
    </source>
</evidence>
<dbReference type="Proteomes" id="UP001058974">
    <property type="component" value="Chromosome 7"/>
</dbReference>
<gene>
    <name evidence="8" type="ORF">KIW84_076578</name>
</gene>
<comment type="subcellular location">
    <subcellularLocation>
        <location evidence="5">Nucleus</location>
    </subcellularLocation>
</comment>
<evidence type="ECO:0000256" key="3">
    <source>
        <dbReference type="ARBA" id="ARBA00023163"/>
    </source>
</evidence>
<evidence type="ECO:0000256" key="5">
    <source>
        <dbReference type="RuleBase" id="RU367031"/>
    </source>
</evidence>
<keyword evidence="3 5" id="KW-0804">Transcription</keyword>
<dbReference type="SUPFAM" id="SSF117856">
    <property type="entry name" value="AF0104/ALDC/Ptd012-like"/>
    <property type="match status" value="1"/>
</dbReference>
<proteinExistence type="predicted"/>
<dbReference type="InterPro" id="IPR039605">
    <property type="entry name" value="AHL"/>
</dbReference>
<organism evidence="8 9">
    <name type="scientific">Pisum sativum</name>
    <name type="common">Garden pea</name>
    <name type="synonym">Lathyrus oleraceus</name>
    <dbReference type="NCBI Taxonomy" id="3888"/>
    <lineage>
        <taxon>Eukaryota</taxon>
        <taxon>Viridiplantae</taxon>
        <taxon>Streptophyta</taxon>
        <taxon>Embryophyta</taxon>
        <taxon>Tracheophyta</taxon>
        <taxon>Spermatophyta</taxon>
        <taxon>Magnoliopsida</taxon>
        <taxon>eudicotyledons</taxon>
        <taxon>Gunneridae</taxon>
        <taxon>Pentapetalae</taxon>
        <taxon>rosids</taxon>
        <taxon>fabids</taxon>
        <taxon>Fabales</taxon>
        <taxon>Fabaceae</taxon>
        <taxon>Papilionoideae</taxon>
        <taxon>50 kb inversion clade</taxon>
        <taxon>NPAAA clade</taxon>
        <taxon>Hologalegina</taxon>
        <taxon>IRL clade</taxon>
        <taxon>Fabeae</taxon>
        <taxon>Lathyrus</taxon>
    </lineage>
</organism>
<dbReference type="PROSITE" id="PS51742">
    <property type="entry name" value="PPC"/>
    <property type="match status" value="1"/>
</dbReference>
<keyword evidence="1 5" id="KW-0805">Transcription regulation</keyword>
<evidence type="ECO:0000313" key="9">
    <source>
        <dbReference type="Proteomes" id="UP001058974"/>
    </source>
</evidence>
<accession>A0A9D4VYM0</accession>
<dbReference type="Gene3D" id="3.30.1330.80">
    <property type="entry name" value="Hypothetical protein, similar to alpha- acetolactate decarboxylase, domain 2"/>
    <property type="match status" value="1"/>
</dbReference>
<sequence>MQIKSISLSQFTFHSFKTYCSCGTKMEEDDKKEEAAKMIGTSATDHQEEDGDDRLPQLPLDSSFLNQLHIKEEPSEIETETSSKKRKLLGGDAAMNNSSIFPVPLPLDSSPNLTPMKRKEGPSLTTSSETPTKRRRGRLPGSKNRKEGPSLTTSEATSAETPTKRRPGRPIGTRGGKLTPHVIELNARQDVVEVLYNISVANRRKTVIILSASGSVSDIVNLTPDGPIHIKGEFEIHLMSIKSLVDGAGRHCREKATCMVTCIDDKGNPFGNASVNSLIVARRVKITAALFNTNTAKKTGARIAEIARNDEKIPIAAVPLQMIGANIDPNNSIKEEACTSGFLPTTPSVASATTSTSNDQDMKSPSGHGCKC</sequence>
<evidence type="ECO:0000256" key="6">
    <source>
        <dbReference type="SAM" id="MobiDB-lite"/>
    </source>
</evidence>
<feature type="region of interest" description="Disordered" evidence="6">
    <location>
        <begin position="349"/>
        <end position="372"/>
    </location>
</feature>
<evidence type="ECO:0000256" key="4">
    <source>
        <dbReference type="ARBA" id="ARBA00023242"/>
    </source>
</evidence>
<evidence type="ECO:0000313" key="8">
    <source>
        <dbReference type="EMBL" id="KAI5391832.1"/>
    </source>
</evidence>
<dbReference type="EMBL" id="JAMSHJ010000007">
    <property type="protein sequence ID" value="KAI5391832.1"/>
    <property type="molecule type" value="Genomic_DNA"/>
</dbReference>
<dbReference type="GO" id="GO:0003680">
    <property type="term" value="F:minor groove of adenine-thymine-rich DNA binding"/>
    <property type="evidence" value="ECO:0007669"/>
    <property type="project" value="UniProtKB-UniRule"/>
</dbReference>
<evidence type="ECO:0000256" key="1">
    <source>
        <dbReference type="ARBA" id="ARBA00023015"/>
    </source>
</evidence>
<comment type="domain">
    <text evidence="5">The PPC domain mediates interactions between AHL proteins.</text>
</comment>
<feature type="compositionally biased region" description="Low complexity" evidence="6">
    <location>
        <begin position="149"/>
        <end position="161"/>
    </location>
</feature>
<dbReference type="PANTHER" id="PTHR31500">
    <property type="entry name" value="AT-HOOK MOTIF NUCLEAR-LOCALIZED PROTEIN 9"/>
    <property type="match status" value="1"/>
</dbReference>
<name>A0A9D4VYM0_PEA</name>
<feature type="region of interest" description="Disordered" evidence="6">
    <location>
        <begin position="27"/>
        <end position="60"/>
    </location>
</feature>
<feature type="domain" description="PPC" evidence="7">
    <location>
        <begin position="175"/>
        <end position="321"/>
    </location>
</feature>
<dbReference type="Gramene" id="Psat07G0657800-T1">
    <property type="protein sequence ID" value="KAI5391832.1"/>
    <property type="gene ID" value="KIW84_076578"/>
</dbReference>
<evidence type="ECO:0000259" key="7">
    <source>
        <dbReference type="PROSITE" id="PS51742"/>
    </source>
</evidence>
<keyword evidence="9" id="KW-1185">Reference proteome</keyword>
<feature type="compositionally biased region" description="Basic and acidic residues" evidence="6">
    <location>
        <begin position="27"/>
        <end position="36"/>
    </location>
</feature>
<comment type="function">
    <text evidence="5">Transcription factor that specifically binds AT-rich DNA sequences related to the nuclear matrix attachment regions (MARs).</text>
</comment>
<dbReference type="AlphaFoldDB" id="A0A9D4VYM0"/>
<keyword evidence="2 5" id="KW-0238">DNA-binding</keyword>
<dbReference type="InterPro" id="IPR005175">
    <property type="entry name" value="PPC_dom"/>
</dbReference>